<reference evidence="1 2" key="1">
    <citation type="submission" date="2020-08" db="EMBL/GenBank/DDBJ databases">
        <title>Genomic Encyclopedia of Type Strains, Phase IV (KMG-IV): sequencing the most valuable type-strain genomes for metagenomic binning, comparative biology and taxonomic classification.</title>
        <authorList>
            <person name="Goeker M."/>
        </authorList>
    </citation>
    <scope>NUCLEOTIDE SEQUENCE [LARGE SCALE GENOMIC DNA]</scope>
    <source>
        <strain evidence="1 2">DSM 27026</strain>
    </source>
</reference>
<dbReference type="CDD" id="cd04745">
    <property type="entry name" value="LbH_paaY_like"/>
    <property type="match status" value="1"/>
</dbReference>
<accession>A0A840VN55</accession>
<proteinExistence type="predicted"/>
<dbReference type="InterPro" id="IPR050484">
    <property type="entry name" value="Transf_Hexapept/Carb_Anhydrase"/>
</dbReference>
<keyword evidence="2" id="KW-1185">Reference proteome</keyword>
<dbReference type="AlphaFoldDB" id="A0A840VN55"/>
<sequence>MPIYKFENLVPVVDPLAYVHPSADLIGDVIIGPHCYVGPGASLRGDFGRIIMLAGSNIQDNCTTHSFPGQDVVVEENGHIGHGAVLHGCVVRRNALVGMNAVVMDGVEVGEAAFVAAMSFVRAGFKVPARSLVAGVPAKLIRELEEREMTWKYNGTLQYQELARRCLAGLTPCAPLTEVEPERHRVQQAAATPLHQVKAGG</sequence>
<dbReference type="RefSeq" id="WP_183266045.1">
    <property type="nucleotide sequence ID" value="NZ_JACHFJ010000004.1"/>
</dbReference>
<comment type="caution">
    <text evidence="1">The sequence shown here is derived from an EMBL/GenBank/DDBJ whole genome shotgun (WGS) entry which is preliminary data.</text>
</comment>
<organism evidence="1 2">
    <name type="scientific">Acidocella aromatica</name>
    <dbReference type="NCBI Taxonomy" id="1303579"/>
    <lineage>
        <taxon>Bacteria</taxon>
        <taxon>Pseudomonadati</taxon>
        <taxon>Pseudomonadota</taxon>
        <taxon>Alphaproteobacteria</taxon>
        <taxon>Acetobacterales</taxon>
        <taxon>Acidocellaceae</taxon>
        <taxon>Acidocella</taxon>
    </lineage>
</organism>
<dbReference type="PANTHER" id="PTHR13061">
    <property type="entry name" value="DYNACTIN SUBUNIT P25"/>
    <property type="match status" value="1"/>
</dbReference>
<name>A0A840VN55_9PROT</name>
<protein>
    <submittedName>
        <fullName evidence="1">Phenylacetic acid degradation protein</fullName>
    </submittedName>
</protein>
<dbReference type="Gene3D" id="2.160.10.10">
    <property type="entry name" value="Hexapeptide repeat proteins"/>
    <property type="match status" value="1"/>
</dbReference>
<dbReference type="PANTHER" id="PTHR13061:SF29">
    <property type="entry name" value="GAMMA CARBONIC ANHYDRASE-LIKE 1, MITOCHONDRIAL-RELATED"/>
    <property type="match status" value="1"/>
</dbReference>
<dbReference type="SUPFAM" id="SSF51161">
    <property type="entry name" value="Trimeric LpxA-like enzymes"/>
    <property type="match status" value="1"/>
</dbReference>
<dbReference type="EMBL" id="JACHFJ010000004">
    <property type="protein sequence ID" value="MBB5373021.1"/>
    <property type="molecule type" value="Genomic_DNA"/>
</dbReference>
<evidence type="ECO:0000313" key="2">
    <source>
        <dbReference type="Proteomes" id="UP000553706"/>
    </source>
</evidence>
<evidence type="ECO:0000313" key="1">
    <source>
        <dbReference type="EMBL" id="MBB5373021.1"/>
    </source>
</evidence>
<dbReference type="Proteomes" id="UP000553706">
    <property type="component" value="Unassembled WGS sequence"/>
</dbReference>
<gene>
    <name evidence="1" type="ORF">HNP71_001279</name>
</gene>
<dbReference type="InterPro" id="IPR011004">
    <property type="entry name" value="Trimer_LpxA-like_sf"/>
</dbReference>